<feature type="transmembrane region" description="Helical" evidence="1">
    <location>
        <begin position="37"/>
        <end position="54"/>
    </location>
</feature>
<dbReference type="AlphaFoldDB" id="A0A7Z0VHS2"/>
<dbReference type="EMBL" id="MARB01000035">
    <property type="protein sequence ID" value="ODJ85814.1"/>
    <property type="molecule type" value="Genomic_DNA"/>
</dbReference>
<gene>
    <name evidence="2" type="ORF">CODIS_39930</name>
</gene>
<keyword evidence="1" id="KW-1133">Transmembrane helix</keyword>
<feature type="transmembrane region" description="Helical" evidence="1">
    <location>
        <begin position="12"/>
        <end position="30"/>
    </location>
</feature>
<reference evidence="2 3" key="1">
    <citation type="submission" date="2016-06" db="EMBL/GenBank/DDBJ databases">
        <title>Genome sequence of endosymbiont of Candidatus Endolucinida thiodiazotropha.</title>
        <authorList>
            <person name="Poehlein A."/>
            <person name="Koenig S."/>
            <person name="Heiden S.E."/>
            <person name="Thuermer A."/>
            <person name="Voget S."/>
            <person name="Daniel R."/>
            <person name="Markert S."/>
            <person name="Gros O."/>
            <person name="Schweder T."/>
        </authorList>
    </citation>
    <scope>NUCLEOTIDE SEQUENCE [LARGE SCALE GENOMIC DNA]</scope>
    <source>
        <strain evidence="2 3">COS</strain>
    </source>
</reference>
<accession>A0A7Z0VHS2</accession>
<evidence type="ECO:0000313" key="2">
    <source>
        <dbReference type="EMBL" id="ODJ85814.1"/>
    </source>
</evidence>
<evidence type="ECO:0000313" key="3">
    <source>
        <dbReference type="Proteomes" id="UP000094769"/>
    </source>
</evidence>
<name>A0A7Z0VHS2_9GAMM</name>
<dbReference type="Proteomes" id="UP000094769">
    <property type="component" value="Unassembled WGS sequence"/>
</dbReference>
<comment type="caution">
    <text evidence="2">The sequence shown here is derived from an EMBL/GenBank/DDBJ whole genome shotgun (WGS) entry which is preliminary data.</text>
</comment>
<protein>
    <submittedName>
        <fullName evidence="2">Uncharacterized protein</fullName>
    </submittedName>
</protein>
<keyword evidence="1" id="KW-0812">Transmembrane</keyword>
<sequence>MLDLTNQQLVSIALIVFPGIFISLMALFLRKRIGFDLIKFGLFLVVVGLVLLVIDDGTVLELITLKSLEASGRAYLAGCMFVFSGVLSELLYGLAQLLGIKFTSGRADKNDP</sequence>
<feature type="transmembrane region" description="Helical" evidence="1">
    <location>
        <begin position="74"/>
        <end position="95"/>
    </location>
</feature>
<organism evidence="2 3">
    <name type="scientific">Candidatus Thiodiazotropha endolucinida</name>
    <dbReference type="NCBI Taxonomy" id="1655433"/>
    <lineage>
        <taxon>Bacteria</taxon>
        <taxon>Pseudomonadati</taxon>
        <taxon>Pseudomonadota</taxon>
        <taxon>Gammaproteobacteria</taxon>
        <taxon>Chromatiales</taxon>
        <taxon>Sedimenticolaceae</taxon>
        <taxon>Candidatus Thiodiazotropha</taxon>
    </lineage>
</organism>
<keyword evidence="3" id="KW-1185">Reference proteome</keyword>
<dbReference type="RefSeq" id="WP_069128304.1">
    <property type="nucleotide sequence ID" value="NZ_MARB01000035.1"/>
</dbReference>
<proteinExistence type="predicted"/>
<keyword evidence="1" id="KW-0472">Membrane</keyword>
<evidence type="ECO:0000256" key="1">
    <source>
        <dbReference type="SAM" id="Phobius"/>
    </source>
</evidence>